<evidence type="ECO:0000259" key="1">
    <source>
        <dbReference type="Pfam" id="PF02342"/>
    </source>
</evidence>
<sequence length="180" mass="19666">MVPNAGGGSLALVTMGVGWDPAAQRRWLPGRTKDIDLNAAALLFANDAIVDVVYHEQLMSQDGSVRHLGDSTTGEGDGDDELITMDLTRIAPQISTVILLVTCYTGQTFEQIDNAFCRVIDGMTETEIARYNLSKIHAHTGFLAGKLVRTQQGWEFRSIDEEIQAEHPVEAVPQLAPFLV</sequence>
<comment type="caution">
    <text evidence="2">The sequence shown here is derived from an EMBL/GenBank/DDBJ whole genome shotgun (WGS) entry which is preliminary data.</text>
</comment>
<dbReference type="AlphaFoldDB" id="A0A543FAF0"/>
<name>A0A543FAF0_9NOCA</name>
<keyword evidence="3" id="KW-1185">Reference proteome</keyword>
<proteinExistence type="predicted"/>
<dbReference type="Gene3D" id="2.60.60.30">
    <property type="entry name" value="sav2460 like domains"/>
    <property type="match status" value="1"/>
</dbReference>
<gene>
    <name evidence="2" type="ORF">FB390_2435</name>
</gene>
<dbReference type="Proteomes" id="UP000316331">
    <property type="component" value="Unassembled WGS sequence"/>
</dbReference>
<protein>
    <submittedName>
        <fullName evidence="2">Tellurium resistance protein TerZ</fullName>
    </submittedName>
</protein>
<dbReference type="InterPro" id="IPR051324">
    <property type="entry name" value="Stress/Tellurium_Resist"/>
</dbReference>
<dbReference type="EMBL" id="VFPG01000001">
    <property type="protein sequence ID" value="TQM30799.1"/>
    <property type="molecule type" value="Genomic_DNA"/>
</dbReference>
<accession>A0A543FAF0</accession>
<organism evidence="2 3">
    <name type="scientific">Nocardia bhagyanarayanae</name>
    <dbReference type="NCBI Taxonomy" id="1215925"/>
    <lineage>
        <taxon>Bacteria</taxon>
        <taxon>Bacillati</taxon>
        <taxon>Actinomycetota</taxon>
        <taxon>Actinomycetes</taxon>
        <taxon>Mycobacteriales</taxon>
        <taxon>Nocardiaceae</taxon>
        <taxon>Nocardia</taxon>
    </lineage>
</organism>
<dbReference type="InterPro" id="IPR003325">
    <property type="entry name" value="TerD"/>
</dbReference>
<evidence type="ECO:0000313" key="3">
    <source>
        <dbReference type="Proteomes" id="UP000316331"/>
    </source>
</evidence>
<dbReference type="Pfam" id="PF02342">
    <property type="entry name" value="TerD"/>
    <property type="match status" value="1"/>
</dbReference>
<feature type="domain" description="TerD" evidence="1">
    <location>
        <begin position="9"/>
        <end position="164"/>
    </location>
</feature>
<reference evidence="2 3" key="1">
    <citation type="submission" date="2019-06" db="EMBL/GenBank/DDBJ databases">
        <title>Sequencing the genomes of 1000 actinobacteria strains.</title>
        <authorList>
            <person name="Klenk H.-P."/>
        </authorList>
    </citation>
    <scope>NUCLEOTIDE SEQUENCE [LARGE SCALE GENOMIC DNA]</scope>
    <source>
        <strain evidence="2 3">DSM 103495</strain>
    </source>
</reference>
<dbReference type="PANTHER" id="PTHR32097:SF17">
    <property type="entry name" value="CAMP-BINDING PROTEIN 1-RELATED"/>
    <property type="match status" value="1"/>
</dbReference>
<dbReference type="CDD" id="cd06974">
    <property type="entry name" value="TerD_like"/>
    <property type="match status" value="1"/>
</dbReference>
<dbReference type="PANTHER" id="PTHR32097">
    <property type="entry name" value="CAMP-BINDING PROTEIN 1-RELATED"/>
    <property type="match status" value="1"/>
</dbReference>
<evidence type="ECO:0000313" key="2">
    <source>
        <dbReference type="EMBL" id="TQM30799.1"/>
    </source>
</evidence>